<sequence>MRFLGGGQEELSRFVRRPPARDAARQALRAATIIGAAVGPLAREAHSMPSEGAIHHITLFHH</sequence>
<proteinExistence type="predicted"/>
<reference evidence="2" key="1">
    <citation type="submission" date="2015-07" db="EMBL/GenBank/DDBJ databases">
        <title>Whole genome sequence of an Ensifer adhaerens strain isolated from a cave pool in the Wind Cave National Park.</title>
        <authorList>
            <person name="Eng W.W.H."/>
            <person name="Gan H.M."/>
            <person name="Barton H.A."/>
            <person name="Savka M.A."/>
        </authorList>
    </citation>
    <scope>NUCLEOTIDE SEQUENCE [LARGE SCALE GENOMIC DNA]</scope>
    <source>
        <strain evidence="2">SD006</strain>
    </source>
</reference>
<evidence type="ECO:0000313" key="1">
    <source>
        <dbReference type="EMBL" id="KOF12859.1"/>
    </source>
</evidence>
<accession>A0A0L8BE69</accession>
<dbReference type="EMBL" id="LGAP01000047">
    <property type="protein sequence ID" value="KOF12859.1"/>
    <property type="molecule type" value="Genomic_DNA"/>
</dbReference>
<dbReference type="Proteomes" id="UP000037425">
    <property type="component" value="Unassembled WGS sequence"/>
</dbReference>
<protein>
    <submittedName>
        <fullName evidence="1">Uncharacterized protein</fullName>
    </submittedName>
</protein>
<organism evidence="1 2">
    <name type="scientific">Ensifer adhaerens</name>
    <name type="common">Sinorhizobium morelense</name>
    <dbReference type="NCBI Taxonomy" id="106592"/>
    <lineage>
        <taxon>Bacteria</taxon>
        <taxon>Pseudomonadati</taxon>
        <taxon>Pseudomonadota</taxon>
        <taxon>Alphaproteobacteria</taxon>
        <taxon>Hyphomicrobiales</taxon>
        <taxon>Rhizobiaceae</taxon>
        <taxon>Sinorhizobium/Ensifer group</taxon>
        <taxon>Ensifer</taxon>
    </lineage>
</organism>
<name>A0A0L8BE69_ENSAD</name>
<evidence type="ECO:0000313" key="2">
    <source>
        <dbReference type="Proteomes" id="UP000037425"/>
    </source>
</evidence>
<comment type="caution">
    <text evidence="1">The sequence shown here is derived from an EMBL/GenBank/DDBJ whole genome shotgun (WGS) entry which is preliminary data.</text>
</comment>
<gene>
    <name evidence="1" type="ORF">AC244_33160</name>
</gene>
<dbReference type="AlphaFoldDB" id="A0A0L8BE69"/>
<dbReference type="PATRIC" id="fig|106592.7.peg.6116"/>